<name>A0ABP2EMD8_AJEDR</name>
<accession>A0ABP2EMD8</accession>
<keyword evidence="2" id="KW-1185">Reference proteome</keyword>
<evidence type="ECO:0000313" key="1">
    <source>
        <dbReference type="EMBL" id="EEQ84505.2"/>
    </source>
</evidence>
<dbReference type="Proteomes" id="UP000002039">
    <property type="component" value="Unassembled WGS sequence"/>
</dbReference>
<reference evidence="2" key="1">
    <citation type="journal article" date="2015" name="PLoS Genet.">
        <title>The dynamic genome and transcriptome of the human fungal pathogen Blastomyces and close relative Emmonsia.</title>
        <authorList>
            <person name="Munoz J.F."/>
            <person name="Gauthier G.M."/>
            <person name="Desjardins C.A."/>
            <person name="Gallo J.E."/>
            <person name="Holder J."/>
            <person name="Sullivan T.D."/>
            <person name="Marty A.J."/>
            <person name="Carmen J.C."/>
            <person name="Chen Z."/>
            <person name="Ding L."/>
            <person name="Gujja S."/>
            <person name="Magrini V."/>
            <person name="Misas E."/>
            <person name="Mitreva M."/>
            <person name="Priest M."/>
            <person name="Saif S."/>
            <person name="Whiston E.A."/>
            <person name="Young S."/>
            <person name="Zeng Q."/>
            <person name="Goldman W.E."/>
            <person name="Mardis E.R."/>
            <person name="Taylor J.W."/>
            <person name="McEwen J.G."/>
            <person name="Clay O.K."/>
            <person name="Klein B.S."/>
            <person name="Cuomo C.A."/>
        </authorList>
    </citation>
    <scope>NUCLEOTIDE SEQUENCE [LARGE SCALE GENOMIC DNA]</scope>
    <source>
        <strain evidence="2">ER-3 / ATCC MYA-2586</strain>
    </source>
</reference>
<gene>
    <name evidence="1" type="ORF">BDCG_01310</name>
</gene>
<proteinExistence type="predicted"/>
<dbReference type="RefSeq" id="XP_045272460.1">
    <property type="nucleotide sequence ID" value="XM_045416813.1"/>
</dbReference>
<evidence type="ECO:0000313" key="2">
    <source>
        <dbReference type="Proteomes" id="UP000002039"/>
    </source>
</evidence>
<organism evidence="1 2">
    <name type="scientific">Ajellomyces dermatitidis (strain ER-3 / ATCC MYA-2586)</name>
    <name type="common">Blastomyces dermatitidis</name>
    <dbReference type="NCBI Taxonomy" id="559297"/>
    <lineage>
        <taxon>Eukaryota</taxon>
        <taxon>Fungi</taxon>
        <taxon>Dikarya</taxon>
        <taxon>Ascomycota</taxon>
        <taxon>Pezizomycotina</taxon>
        <taxon>Eurotiomycetes</taxon>
        <taxon>Eurotiomycetidae</taxon>
        <taxon>Onygenales</taxon>
        <taxon>Ajellomycetaceae</taxon>
        <taxon>Blastomyces</taxon>
    </lineage>
</organism>
<protein>
    <submittedName>
        <fullName evidence="1">Uncharacterized protein</fullName>
    </submittedName>
</protein>
<dbReference type="GeneID" id="69023925"/>
<sequence>MVGETGCERFRPSRFRYLMSKVGKDSDLTLRTNESVHQLMLCSPARTTPPLCSASLLHRRDVCGGLWTKLSRRMRTDVMRQISKRCGAKIPSGKNCTMAKQRYISPVSFATSTLKYQLLHIVHLIPNARQPIEDALPMLSWKHPSLPQRRRRWLETMPYKRIYHHPSGVTTSWIASNLELIAQVQTSKISDRDSVPVNMPDAHSQHHLLEDGESADVQRQIIAPPLYK</sequence>
<dbReference type="EMBL" id="EQ999973">
    <property type="protein sequence ID" value="EEQ84505.2"/>
    <property type="molecule type" value="Genomic_DNA"/>
</dbReference>